<dbReference type="InterPro" id="IPR040350">
    <property type="entry name" value="TMEM272"/>
</dbReference>
<organism evidence="2 3">
    <name type="scientific">Megalops atlanticus</name>
    <name type="common">Tarpon</name>
    <name type="synonym">Clupea gigantea</name>
    <dbReference type="NCBI Taxonomy" id="7932"/>
    <lineage>
        <taxon>Eukaryota</taxon>
        <taxon>Metazoa</taxon>
        <taxon>Chordata</taxon>
        <taxon>Craniata</taxon>
        <taxon>Vertebrata</taxon>
        <taxon>Euteleostomi</taxon>
        <taxon>Actinopterygii</taxon>
        <taxon>Neopterygii</taxon>
        <taxon>Teleostei</taxon>
        <taxon>Elopiformes</taxon>
        <taxon>Megalopidae</taxon>
        <taxon>Megalops</taxon>
    </lineage>
</organism>
<keyword evidence="3" id="KW-1185">Reference proteome</keyword>
<dbReference type="OrthoDB" id="6157510at2759"/>
<dbReference type="Proteomes" id="UP001046870">
    <property type="component" value="Chromosome 14"/>
</dbReference>
<protein>
    <submittedName>
        <fullName evidence="2">Uncharacterized protein</fullName>
    </submittedName>
</protein>
<dbReference type="EMBL" id="JAFDVH010000014">
    <property type="protein sequence ID" value="KAG7464636.1"/>
    <property type="molecule type" value="Genomic_DNA"/>
</dbReference>
<evidence type="ECO:0000256" key="1">
    <source>
        <dbReference type="SAM" id="Phobius"/>
    </source>
</evidence>
<dbReference type="PANTHER" id="PTHR33444">
    <property type="entry name" value="SI:DKEY-19B23.12-RELATED"/>
    <property type="match status" value="1"/>
</dbReference>
<evidence type="ECO:0000313" key="2">
    <source>
        <dbReference type="EMBL" id="KAG7464636.1"/>
    </source>
</evidence>
<feature type="transmembrane region" description="Helical" evidence="1">
    <location>
        <begin position="79"/>
        <end position="106"/>
    </location>
</feature>
<dbReference type="PANTHER" id="PTHR33444:SF2">
    <property type="entry name" value="MARVEL DOMAIN-CONTAINING PROTEIN"/>
    <property type="match status" value="1"/>
</dbReference>
<name>A0A9D3PSG9_MEGAT</name>
<sequence>MDRSKSLLAVAMLSFMVTLSVIGWILHLAAVALGSLYLKDCPKQPYVPIFLVVTGVCTAISQLVTYLRESLKEGALSILCMVFNFLLGLFNICWFITGSVWVYSIYPPNYESPGSQEYCKKSLYLFAFWFINFCYICISLVLACGGLFVLCTCLTSVFKKEFRSNTRSYGTYTDA</sequence>
<keyword evidence="1" id="KW-0812">Transmembrane</keyword>
<feature type="transmembrane region" description="Helical" evidence="1">
    <location>
        <begin position="46"/>
        <end position="67"/>
    </location>
</feature>
<reference evidence="2" key="1">
    <citation type="submission" date="2021-01" db="EMBL/GenBank/DDBJ databases">
        <authorList>
            <person name="Zahm M."/>
            <person name="Roques C."/>
            <person name="Cabau C."/>
            <person name="Klopp C."/>
            <person name="Donnadieu C."/>
            <person name="Jouanno E."/>
            <person name="Lampietro C."/>
            <person name="Louis A."/>
            <person name="Herpin A."/>
            <person name="Echchiki A."/>
            <person name="Berthelot C."/>
            <person name="Parey E."/>
            <person name="Roest-Crollius H."/>
            <person name="Braasch I."/>
            <person name="Postlethwait J."/>
            <person name="Bobe J."/>
            <person name="Montfort J."/>
            <person name="Bouchez O."/>
            <person name="Begum T."/>
            <person name="Mejri S."/>
            <person name="Adams A."/>
            <person name="Chen W.-J."/>
            <person name="Guiguen Y."/>
        </authorList>
    </citation>
    <scope>NUCLEOTIDE SEQUENCE</scope>
    <source>
        <strain evidence="2">YG-15Mar2019-1</strain>
        <tissue evidence="2">Brain</tissue>
    </source>
</reference>
<feature type="transmembrane region" description="Helical" evidence="1">
    <location>
        <begin position="126"/>
        <end position="158"/>
    </location>
</feature>
<accession>A0A9D3PSG9</accession>
<keyword evidence="1" id="KW-1133">Transmembrane helix</keyword>
<feature type="transmembrane region" description="Helical" evidence="1">
    <location>
        <begin position="7"/>
        <end position="26"/>
    </location>
</feature>
<evidence type="ECO:0000313" key="3">
    <source>
        <dbReference type="Proteomes" id="UP001046870"/>
    </source>
</evidence>
<proteinExistence type="predicted"/>
<comment type="caution">
    <text evidence="2">The sequence shown here is derived from an EMBL/GenBank/DDBJ whole genome shotgun (WGS) entry which is preliminary data.</text>
</comment>
<dbReference type="AlphaFoldDB" id="A0A9D3PSG9"/>
<keyword evidence="1" id="KW-0472">Membrane</keyword>
<gene>
    <name evidence="2" type="ORF">MATL_G00167690</name>
</gene>